<dbReference type="Proteomes" id="UP001178507">
    <property type="component" value="Unassembled WGS sequence"/>
</dbReference>
<organism evidence="3 4">
    <name type="scientific">Effrenium voratum</name>
    <dbReference type="NCBI Taxonomy" id="2562239"/>
    <lineage>
        <taxon>Eukaryota</taxon>
        <taxon>Sar</taxon>
        <taxon>Alveolata</taxon>
        <taxon>Dinophyceae</taxon>
        <taxon>Suessiales</taxon>
        <taxon>Symbiodiniaceae</taxon>
        <taxon>Effrenium</taxon>
    </lineage>
</organism>
<evidence type="ECO:0000256" key="1">
    <source>
        <dbReference type="SAM" id="MobiDB-lite"/>
    </source>
</evidence>
<feature type="region of interest" description="Disordered" evidence="1">
    <location>
        <begin position="238"/>
        <end position="259"/>
    </location>
</feature>
<keyword evidence="2" id="KW-0812">Transmembrane</keyword>
<evidence type="ECO:0000256" key="2">
    <source>
        <dbReference type="SAM" id="Phobius"/>
    </source>
</evidence>
<keyword evidence="4" id="KW-1185">Reference proteome</keyword>
<feature type="compositionally biased region" description="Gly residues" evidence="1">
    <location>
        <begin position="1013"/>
        <end position="1025"/>
    </location>
</feature>
<feature type="transmembrane region" description="Helical" evidence="2">
    <location>
        <begin position="357"/>
        <end position="376"/>
    </location>
</feature>
<protein>
    <submittedName>
        <fullName evidence="3">Uncharacterized protein</fullName>
    </submittedName>
</protein>
<evidence type="ECO:0000313" key="3">
    <source>
        <dbReference type="EMBL" id="CAJ1396434.1"/>
    </source>
</evidence>
<name>A0AA36IZM8_9DINO</name>
<feature type="transmembrane region" description="Helical" evidence="2">
    <location>
        <begin position="94"/>
        <end position="115"/>
    </location>
</feature>
<gene>
    <name evidence="3" type="ORF">EVOR1521_LOCUS20671</name>
</gene>
<accession>A0AA36IZM8</accession>
<keyword evidence="2" id="KW-0472">Membrane</keyword>
<dbReference type="EMBL" id="CAUJNA010003231">
    <property type="protein sequence ID" value="CAJ1396434.1"/>
    <property type="molecule type" value="Genomic_DNA"/>
</dbReference>
<comment type="caution">
    <text evidence="3">The sequence shown here is derived from an EMBL/GenBank/DDBJ whole genome shotgun (WGS) entry which is preliminary data.</text>
</comment>
<keyword evidence="2" id="KW-1133">Transmembrane helix</keyword>
<feature type="transmembrane region" description="Helical" evidence="2">
    <location>
        <begin position="331"/>
        <end position="350"/>
    </location>
</feature>
<proteinExistence type="predicted"/>
<sequence>MVELLAAIGLGAKELFAYNRESYKFDQDQRLEREVLRLEMQVKRFELFREDVRDLVELTVGRMDVYHLVGALFLEFCVTFFCEGRVQANAPPFILALFLLSNACAFVYLLLAVWLSMHASIASHSFGVRLLTRFVRLPIPSPSQISCLSRRLADFERQGLENVLRLPVLHESNAWQSVEAASNAKEQEQAGDATPGAPLANSAANSTAGPARSVSAPCALSPPVPGAPVAGRAFPAAKAVAAPPSEETEEAARRDPLGNGEVPFCGEEAMLRPAALPGLHVQLFRRLQAKWQCYDAYCRVCMALGVNQILQGLTYYAIVHTLVENRSPSCGYALIVIFQAAALAVAVLDISGLRRRALLAVQAVGTLPAFLAALAVHSAERNETGGIEPGEVYYTAPAMFFLQATWLELLLWVAQPSQDNAALPRRFRTVLFLDVFGDGVDPTDAEIRPNLTTTAWSGEEELRAERFAGAEAALGVAVSAVRRWEVAPRVVMSDLQQAELSRLRVELQIWRRALKGELAWRAAARGVPHEADLVAEDSIRPWGELSSEQEDPFEGCLIGPFEHDMGYEASTYFFDPEKITYVWESPGSRPVLSLAAASAAIRGLEAAMRLLLAMSETVAEEEVETRQQDDLDFMLRGVLAVPRRIWHFFQTRLAAARVVAADAAGIELSEPLVQRQNSGGSDSGPSIAGPHAKHFVPERLPWQVLRNVTRVLQFAWCFTGSMAVLRELGIYRIDFQQHPGKERRLTPAPRCEVEAKLSLSGALEQINFQELEVSWPHGSFFEAEVISWLETEEPSSSSGDSGALLLGSSFANYRGHPGARPLQLEELSAHLSPGVVAINAGGGVRFLASKEAMLWFWPFHEASSHCRGADVGRSLGVSGNAPPWRSMSGAVLPCGMLGPSEAWCLALAGWDGSRLLMASAAMEDLCTLPSEPVRPRYAVPLQEGPSPVALSLTRRGPRLQLLCLFADATMQAWDLLQKKALWRARAAWPTDLGDFQDISRRLDPSDNARGEGSIPGGGRGKVGGVHRGVWTDQRLAAS</sequence>
<feature type="region of interest" description="Disordered" evidence="1">
    <location>
        <begin position="1003"/>
        <end position="1025"/>
    </location>
</feature>
<evidence type="ECO:0000313" key="4">
    <source>
        <dbReference type="Proteomes" id="UP001178507"/>
    </source>
</evidence>
<reference evidence="3" key="1">
    <citation type="submission" date="2023-08" db="EMBL/GenBank/DDBJ databases">
        <authorList>
            <person name="Chen Y."/>
            <person name="Shah S."/>
            <person name="Dougan E. K."/>
            <person name="Thang M."/>
            <person name="Chan C."/>
        </authorList>
    </citation>
    <scope>NUCLEOTIDE SEQUENCE</scope>
</reference>
<feature type="region of interest" description="Disordered" evidence="1">
    <location>
        <begin position="179"/>
        <end position="208"/>
    </location>
</feature>
<dbReference type="AlphaFoldDB" id="A0AA36IZM8"/>